<protein>
    <submittedName>
        <fullName evidence="2">Uncharacterized protein</fullName>
    </submittedName>
</protein>
<evidence type="ECO:0000256" key="1">
    <source>
        <dbReference type="SAM" id="MobiDB-lite"/>
    </source>
</evidence>
<evidence type="ECO:0000313" key="2">
    <source>
        <dbReference type="EMBL" id="CAD2218538.1"/>
    </source>
</evidence>
<gene>
    <name evidence="2" type="ORF">ADEAN_000602700</name>
</gene>
<dbReference type="Proteomes" id="UP000515908">
    <property type="component" value="Chromosome 11"/>
</dbReference>
<feature type="region of interest" description="Disordered" evidence="1">
    <location>
        <begin position="1"/>
        <end position="40"/>
    </location>
</feature>
<dbReference type="AlphaFoldDB" id="A0A7G2CF56"/>
<dbReference type="VEuPathDB" id="TriTrypDB:ADEAN_000602700"/>
<name>A0A7G2CF56_9TRYP</name>
<sequence>MPPKGNSKRGGAAAGRRKEPAVLPVAQKRPRETTTTSSVTANPHREVLALQNANPILSFWWRCANTRSFLPLALYALDVDWQGIYRLRDGHVAPKSKEDGDKKGQATVHEQVMVAYRLVTDQRLHTAYDCLLLARRLLCDKENFVAKTADGGKSKKTRARATRRIVLR</sequence>
<organism evidence="2 3">
    <name type="scientific">Angomonas deanei</name>
    <dbReference type="NCBI Taxonomy" id="59799"/>
    <lineage>
        <taxon>Eukaryota</taxon>
        <taxon>Discoba</taxon>
        <taxon>Euglenozoa</taxon>
        <taxon>Kinetoplastea</taxon>
        <taxon>Metakinetoplastina</taxon>
        <taxon>Trypanosomatida</taxon>
        <taxon>Trypanosomatidae</taxon>
        <taxon>Strigomonadinae</taxon>
        <taxon>Angomonas</taxon>
    </lineage>
</organism>
<keyword evidence="3" id="KW-1185">Reference proteome</keyword>
<evidence type="ECO:0000313" key="3">
    <source>
        <dbReference type="Proteomes" id="UP000515908"/>
    </source>
</evidence>
<dbReference type="EMBL" id="LR877155">
    <property type="protein sequence ID" value="CAD2218538.1"/>
    <property type="molecule type" value="Genomic_DNA"/>
</dbReference>
<accession>A0A7G2CF56</accession>
<reference evidence="2 3" key="1">
    <citation type="submission" date="2020-08" db="EMBL/GenBank/DDBJ databases">
        <authorList>
            <person name="Newling K."/>
            <person name="Davey J."/>
            <person name="Forrester S."/>
        </authorList>
    </citation>
    <scope>NUCLEOTIDE SEQUENCE [LARGE SCALE GENOMIC DNA]</scope>
    <source>
        <strain evidence="3">Crithidia deanei Carvalho (ATCC PRA-265)</strain>
    </source>
</reference>
<proteinExistence type="predicted"/>